<feature type="chain" id="PRO_5042180032" description="Yeast cell wall synthesis Kre9/Knh1-like N-terminal domain-containing protein" evidence="2">
    <location>
        <begin position="23"/>
        <end position="181"/>
    </location>
</feature>
<feature type="domain" description="Yeast cell wall synthesis Kre9/Knh1-like N-terminal" evidence="3">
    <location>
        <begin position="32"/>
        <end position="131"/>
    </location>
</feature>
<feature type="signal peptide" evidence="2">
    <location>
        <begin position="1"/>
        <end position="22"/>
    </location>
</feature>
<reference evidence="4" key="1">
    <citation type="submission" date="2020-05" db="EMBL/GenBank/DDBJ databases">
        <title>Phylogenomic resolution of chytrid fungi.</title>
        <authorList>
            <person name="Stajich J.E."/>
            <person name="Amses K."/>
            <person name="Simmons R."/>
            <person name="Seto K."/>
            <person name="Myers J."/>
            <person name="Bonds A."/>
            <person name="Quandt C.A."/>
            <person name="Barry K."/>
            <person name="Liu P."/>
            <person name="Grigoriev I."/>
            <person name="Longcore J.E."/>
            <person name="James T.Y."/>
        </authorList>
    </citation>
    <scope>NUCLEOTIDE SEQUENCE</scope>
    <source>
        <strain evidence="4">JEL0318</strain>
    </source>
</reference>
<dbReference type="InterPro" id="IPR018466">
    <property type="entry name" value="Kre9/Knh1-like_N"/>
</dbReference>
<dbReference type="AlphaFoldDB" id="A0AAD5X5C8"/>
<keyword evidence="5" id="KW-1185">Reference proteome</keyword>
<evidence type="ECO:0000313" key="5">
    <source>
        <dbReference type="Proteomes" id="UP001212841"/>
    </source>
</evidence>
<accession>A0AAD5X5C8</accession>
<keyword evidence="1 2" id="KW-0732">Signal</keyword>
<proteinExistence type="predicted"/>
<protein>
    <recommendedName>
        <fullName evidence="3">Yeast cell wall synthesis Kre9/Knh1-like N-terminal domain-containing protein</fullName>
    </recommendedName>
</protein>
<dbReference type="Proteomes" id="UP001212841">
    <property type="component" value="Unassembled WGS sequence"/>
</dbReference>
<evidence type="ECO:0000259" key="3">
    <source>
        <dbReference type="Pfam" id="PF10342"/>
    </source>
</evidence>
<evidence type="ECO:0000256" key="2">
    <source>
        <dbReference type="SAM" id="SignalP"/>
    </source>
</evidence>
<organism evidence="4 5">
    <name type="scientific">Rhizophlyctis rosea</name>
    <dbReference type="NCBI Taxonomy" id="64517"/>
    <lineage>
        <taxon>Eukaryota</taxon>
        <taxon>Fungi</taxon>
        <taxon>Fungi incertae sedis</taxon>
        <taxon>Chytridiomycota</taxon>
        <taxon>Chytridiomycota incertae sedis</taxon>
        <taxon>Chytridiomycetes</taxon>
        <taxon>Rhizophlyctidales</taxon>
        <taxon>Rhizophlyctidaceae</taxon>
        <taxon>Rhizophlyctis</taxon>
    </lineage>
</organism>
<comment type="caution">
    <text evidence="4">The sequence shown here is derived from an EMBL/GenBank/DDBJ whole genome shotgun (WGS) entry which is preliminary data.</text>
</comment>
<name>A0AAD5X5C8_9FUNG</name>
<dbReference type="EMBL" id="JADGJD010000358">
    <property type="protein sequence ID" value="KAJ3051794.1"/>
    <property type="molecule type" value="Genomic_DNA"/>
</dbReference>
<dbReference type="Pfam" id="PF10342">
    <property type="entry name" value="Kre9_KNH"/>
    <property type="match status" value="1"/>
</dbReference>
<evidence type="ECO:0000256" key="1">
    <source>
        <dbReference type="ARBA" id="ARBA00022729"/>
    </source>
</evidence>
<evidence type="ECO:0000313" key="4">
    <source>
        <dbReference type="EMBL" id="KAJ3051794.1"/>
    </source>
</evidence>
<sequence>MHFNSILVAALASFSSFSAINAATIVWKTPVPGGATNWKPGQAVTIEWTYIQNGTTNELPNVGPNDVAIFNLQDLRNGANTGENIGPIIGQVPITIGQVVGSIPMNLANGNNYVIRAAIGSQLAYSPQFQISGGTTAPTTTSRASTTTTAAATATQGSGATSNSANVLGALAAGLVAALAA</sequence>
<gene>
    <name evidence="4" type="ORF">HK097_007183</name>
</gene>